<feature type="compositionally biased region" description="Polar residues" evidence="1">
    <location>
        <begin position="7"/>
        <end position="18"/>
    </location>
</feature>
<dbReference type="InterPro" id="IPR036691">
    <property type="entry name" value="Endo/exonu/phosph_ase_sf"/>
</dbReference>
<dbReference type="Gene3D" id="3.60.10.10">
    <property type="entry name" value="Endonuclease/exonuclease/phosphatase"/>
    <property type="match status" value="1"/>
</dbReference>
<reference evidence="2" key="1">
    <citation type="submission" date="2020-06" db="EMBL/GenBank/DDBJ databases">
        <authorList>
            <person name="Li T."/>
            <person name="Hu X."/>
            <person name="Zhang T."/>
            <person name="Song X."/>
            <person name="Zhang H."/>
            <person name="Dai N."/>
            <person name="Sheng W."/>
            <person name="Hou X."/>
            <person name="Wei L."/>
        </authorList>
    </citation>
    <scope>NUCLEOTIDE SEQUENCE</scope>
    <source>
        <strain evidence="2">KEN1</strain>
        <tissue evidence="2">Leaf</tissue>
    </source>
</reference>
<reference evidence="2" key="2">
    <citation type="journal article" date="2024" name="Plant">
        <title>Genomic evolution and insights into agronomic trait innovations of Sesamum species.</title>
        <authorList>
            <person name="Miao H."/>
            <person name="Wang L."/>
            <person name="Qu L."/>
            <person name="Liu H."/>
            <person name="Sun Y."/>
            <person name="Le M."/>
            <person name="Wang Q."/>
            <person name="Wei S."/>
            <person name="Zheng Y."/>
            <person name="Lin W."/>
            <person name="Duan Y."/>
            <person name="Cao H."/>
            <person name="Xiong S."/>
            <person name="Wang X."/>
            <person name="Wei L."/>
            <person name="Li C."/>
            <person name="Ma Q."/>
            <person name="Ju M."/>
            <person name="Zhao R."/>
            <person name="Li G."/>
            <person name="Mu C."/>
            <person name="Tian Q."/>
            <person name="Mei H."/>
            <person name="Zhang T."/>
            <person name="Gao T."/>
            <person name="Zhang H."/>
        </authorList>
    </citation>
    <scope>NUCLEOTIDE SEQUENCE</scope>
    <source>
        <strain evidence="2">KEN1</strain>
    </source>
</reference>
<protein>
    <submittedName>
        <fullName evidence="2">Uncharacterized protein</fullName>
    </submittedName>
</protein>
<name>A0AAW2TM80_9LAMI</name>
<evidence type="ECO:0000313" key="2">
    <source>
        <dbReference type="EMBL" id="KAL0405920.1"/>
    </source>
</evidence>
<sequence length="253" mass="28481">MREHSSKQTISEAVTVNVESEEEDESAPTSNRFQSLGDLETEDILHQLENTQDITKITKGTEPRKKKAANHTTHQEELQEIQKDALPHNLDNRNDPEGSNTKKGELEQEIIFTDSAASSKHKRNKSLEDTTITVRSPKTGGALPEDIFCAFIYAKCYRNPRRILWEDLTRISNQNAPWLVGGDFNAILHPNENQGGDMRRLVPMDNFNDMMFDTGLIDAGFEGEPFTGLTSPESHTSPEGSQTIIHYSLMLLK</sequence>
<gene>
    <name evidence="2" type="ORF">Slati_3905900</name>
</gene>
<evidence type="ECO:0000256" key="1">
    <source>
        <dbReference type="SAM" id="MobiDB-lite"/>
    </source>
</evidence>
<feature type="region of interest" description="Disordered" evidence="1">
    <location>
        <begin position="1"/>
        <end position="107"/>
    </location>
</feature>
<proteinExistence type="predicted"/>
<feature type="compositionally biased region" description="Basic and acidic residues" evidence="1">
    <location>
        <begin position="73"/>
        <end position="106"/>
    </location>
</feature>
<dbReference type="SUPFAM" id="SSF56219">
    <property type="entry name" value="DNase I-like"/>
    <property type="match status" value="1"/>
</dbReference>
<organism evidence="2">
    <name type="scientific">Sesamum latifolium</name>
    <dbReference type="NCBI Taxonomy" id="2727402"/>
    <lineage>
        <taxon>Eukaryota</taxon>
        <taxon>Viridiplantae</taxon>
        <taxon>Streptophyta</taxon>
        <taxon>Embryophyta</taxon>
        <taxon>Tracheophyta</taxon>
        <taxon>Spermatophyta</taxon>
        <taxon>Magnoliopsida</taxon>
        <taxon>eudicotyledons</taxon>
        <taxon>Gunneridae</taxon>
        <taxon>Pentapetalae</taxon>
        <taxon>asterids</taxon>
        <taxon>lamiids</taxon>
        <taxon>Lamiales</taxon>
        <taxon>Pedaliaceae</taxon>
        <taxon>Sesamum</taxon>
    </lineage>
</organism>
<dbReference type="EMBL" id="JACGWN010000014">
    <property type="protein sequence ID" value="KAL0405920.1"/>
    <property type="molecule type" value="Genomic_DNA"/>
</dbReference>
<accession>A0AAW2TM80</accession>
<comment type="caution">
    <text evidence="2">The sequence shown here is derived from an EMBL/GenBank/DDBJ whole genome shotgun (WGS) entry which is preliminary data.</text>
</comment>
<dbReference type="AlphaFoldDB" id="A0AAW2TM80"/>